<keyword evidence="6" id="KW-0472">Membrane</keyword>
<feature type="transmembrane region" description="Helical" evidence="6">
    <location>
        <begin position="2218"/>
        <end position="2239"/>
    </location>
</feature>
<evidence type="ECO:0000259" key="8">
    <source>
        <dbReference type="PROSITE" id="PS50847"/>
    </source>
</evidence>
<accession>A0A6A9UPR9</accession>
<dbReference type="InterPro" id="IPR019931">
    <property type="entry name" value="LPXTG_anchor"/>
</dbReference>
<evidence type="ECO:0000313" key="9">
    <source>
        <dbReference type="EMBL" id="MVA74538.1"/>
    </source>
</evidence>
<reference evidence="9 10" key="1">
    <citation type="submission" date="2019-12" db="EMBL/GenBank/DDBJ databases">
        <title>Auraticoccus cholistani sp. nov., an actinomycete isolated from soil of Cholistan desert.</title>
        <authorList>
            <person name="Cheema M.T."/>
        </authorList>
    </citation>
    <scope>NUCLEOTIDE SEQUENCE [LARGE SCALE GENOMIC DNA]</scope>
    <source>
        <strain evidence="9 10">F435</strain>
    </source>
</reference>
<keyword evidence="10" id="KW-1185">Reference proteome</keyword>
<keyword evidence="4" id="KW-0572">Peptidoglycan-anchor</keyword>
<proteinExistence type="predicted"/>
<protein>
    <recommendedName>
        <fullName evidence="8">Gram-positive cocci surface proteins LPxTG domain-containing protein</fullName>
    </recommendedName>
</protein>
<feature type="region of interest" description="Disordered" evidence="5">
    <location>
        <begin position="1263"/>
        <end position="1286"/>
    </location>
</feature>
<evidence type="ECO:0000256" key="3">
    <source>
        <dbReference type="ARBA" id="ARBA00022729"/>
    </source>
</evidence>
<dbReference type="Proteomes" id="UP000435304">
    <property type="component" value="Unassembled WGS sequence"/>
</dbReference>
<keyword evidence="2" id="KW-0964">Secreted</keyword>
<feature type="compositionally biased region" description="Gly residues" evidence="5">
    <location>
        <begin position="2198"/>
        <end position="2207"/>
    </location>
</feature>
<dbReference type="EMBL" id="WPCU01000002">
    <property type="protein sequence ID" value="MVA74538.1"/>
    <property type="molecule type" value="Genomic_DNA"/>
</dbReference>
<dbReference type="InterPro" id="IPR046022">
    <property type="entry name" value="DUF5979"/>
</dbReference>
<feature type="signal peptide" evidence="7">
    <location>
        <begin position="1"/>
        <end position="26"/>
    </location>
</feature>
<feature type="compositionally biased region" description="Pro residues" evidence="5">
    <location>
        <begin position="2135"/>
        <end position="2169"/>
    </location>
</feature>
<evidence type="ECO:0000256" key="4">
    <source>
        <dbReference type="ARBA" id="ARBA00023088"/>
    </source>
</evidence>
<evidence type="ECO:0000256" key="1">
    <source>
        <dbReference type="ARBA" id="ARBA00022512"/>
    </source>
</evidence>
<keyword evidence="3 7" id="KW-0732">Signal</keyword>
<evidence type="ECO:0000256" key="2">
    <source>
        <dbReference type="ARBA" id="ARBA00022525"/>
    </source>
</evidence>
<feature type="domain" description="Gram-positive cocci surface proteins LPxTG" evidence="8">
    <location>
        <begin position="2211"/>
        <end position="2244"/>
    </location>
</feature>
<gene>
    <name evidence="9" type="ORF">GC722_00580</name>
</gene>
<evidence type="ECO:0000256" key="5">
    <source>
        <dbReference type="SAM" id="MobiDB-lite"/>
    </source>
</evidence>
<feature type="region of interest" description="Disordered" evidence="5">
    <location>
        <begin position="878"/>
        <end position="907"/>
    </location>
</feature>
<keyword evidence="6" id="KW-0812">Transmembrane</keyword>
<evidence type="ECO:0000256" key="7">
    <source>
        <dbReference type="SAM" id="SignalP"/>
    </source>
</evidence>
<evidence type="ECO:0000256" key="6">
    <source>
        <dbReference type="SAM" id="Phobius"/>
    </source>
</evidence>
<dbReference type="Pfam" id="PF19407">
    <property type="entry name" value="DUF5979"/>
    <property type="match status" value="4"/>
</dbReference>
<name>A0A6A9UPR9_9ACTN</name>
<keyword evidence="1" id="KW-0134">Cell wall</keyword>
<evidence type="ECO:0000313" key="10">
    <source>
        <dbReference type="Proteomes" id="UP000435304"/>
    </source>
</evidence>
<dbReference type="PROSITE" id="PS50847">
    <property type="entry name" value="GRAM_POS_ANCHORING"/>
    <property type="match status" value="1"/>
</dbReference>
<feature type="chain" id="PRO_5025473716" description="Gram-positive cocci surface proteins LPxTG domain-containing protein" evidence="7">
    <location>
        <begin position="27"/>
        <end position="2244"/>
    </location>
</feature>
<feature type="region of interest" description="Disordered" evidence="5">
    <location>
        <begin position="2127"/>
        <end position="2213"/>
    </location>
</feature>
<sequence length="2244" mass="231931">MLRRILLVLLATLVALGGAVTTPAHAENQAYLTLEKSADGLEPGATLQPGESFVYRVQVTCINTEFGGCTDAAVTDPLPEWVERTGGEISVTGGGEVVVRDESPITVEFRNPLTEPAGAVGMEDASTATILIPVRLSEDVPASVSGTELVNTATATADNADEVSDSFTVVPEVAVDLAAEVTKSFAPDEAVLRPGEATTLTVEAGNDSNVGVQTLTVTDPAEPGGAPFDSLALTAAPVVELPAGAERADVEYLVDGSWVAAGDGGAFPSGVDPGDVTGLRVTFVSTDDEPIGVSARGRIQVPLEQRAEAQPGVVPNVASAVVAVGDGGSEPATGSAEYTVVEASIPVEASKTIRPREVVAGGRTTVTLGATNTSSRVLDSLSLTEPGGEENFFTDRGFRFEGFSEGVVWPSGAEQAAVTWRCADGTAETSTEVVDTLPSAPEGCAVAGFTVTFTGELVAGAEAVVPFEVTAPTGQQVDELSHDNQVRVDSAAPGGYTGSDTATDRVTTIVDRLSVEVGKRISPSRIPAVPGETAVIQLSGRITDFPSSTVDATRLVVSDPADDDPDNAWWQTFDARSIVQTPVPAEAEMTVQHLRPDGSWADVPGMVGIAGPTTFTATVPGDLEVRGLRFVYTSDAGFPPGQEVNPNVVVALSAGTPNEAATVENCASSDASAATATADRASTPQPCPSVELVPVVPGEGDLLEKDWDQPKTVGERTGDEAGLTLSWSTAGRSGLDEVVLSDVPDPAADRVAETVFDTFDLVRVDRITAEQDPLLRFDRVERVELFDATSQQWVRADADPCPAACDGTFPGVALSAEERASTIGVRLVYAESPTRAERVERITDPAVGSGVARTFELDRHVHLVLAVRDELRSDPRVPVLSGSTYNEGEPGEVRNDARATGYTDGQPVVGDDASDVITIVEVNLSVTVDKTWSGGPLGVPVPGTDPAAYPSGRASIVAVNTTPRRIDQLTITEPSGGTDPFEVFDLTDFTSLTAPASIGAGTVVVRLVRADGSTVELDHAAALAADAASLADVTGFTVVYSGRIVEGARAQVTFDTRLRPAARTTGEAPQPGQVVENAATVLGEDLVHHDVPTDTFTDRDDASVELRAQGIGVTTTKVFEPDTQTEPRREPVTMTLTGRPSGPTRTAEMVVEDSDAGFFNQYDFVGFADGFRLTAPIDRVRVDVLTGGTFTVVDGDVRLVGATWQEGTSATAPALPAGVAPEQVQGLRFTFVRADGRIWENPATPTQSIPLLVQRRLELHTGGPVPSTLAGSVPAPGEEVTGQAGNRVSTTVRGREQGPDGPLSASDEAEDTITYRHARNSVEVTKTPAGGRQPQAVIPFQLTFTNTGDVPVVDPVITDRIPTDGSGPLLQLDPEAEAEDVYSFELEGAAPEPANGPAMPTELGLDGVQAVLSEEGDLITFTFPPGTVLEVGQTYTVGVQMRFRPGLPGNTQVTNVTGITGERPWDECRGTLAEDGRCTDDTTVHPIVGGALRGEKTVRAEEELDVLDTRASGSCEPDEDGFHRAGCVPVSAPGSEVTWRMTFTNTGNLPLRTVRAVDRLPDLGDTAAMVPSPRGSQWRPLLEDVRLVGAEGGTVSDSRVYWTDQDELCLDDLRGRSCAEGEWQPLTDETDPADVRALMFEFDLAEDLLDPTGTVTVDLVTRTPAQAEGAGDDQVAWNTVASSAVADDQGRLTDLPPTEGNRVGVALATGPLQITKVVQGGRADVAPETFRLEVVCTSAGEPVDLGERGVVTVRAGELVTVEDLPHGASCTVADDRAGSYASGFDATSVTVRRDPVTVPVITATNTYGAASLVLDKRVEGPLDAAGQPLEQGPFTVEVVCTLGGRPVAADGHVAGEPMVVELVPGQPVTLTGVPTGAVCDVTETATGGASATTVVAENAATSSEGETSVRVTVTADDADGATTVVTFTNVFPTAEVTITKVVQGPGAATWGTGSFEVQLVCTVGGRTVWDGTVVLGGDHPLEATVGDLADGASCVATETQTGGATTSTVAPEGPFVVAAGQPSQVVVTNTFEVGSVQATKRVVGPAPAGAEFTFELRCLRTAGGAALEVPGGAARTVRADEVVSWDGLPVGAVCAVVETDAAGADQTTVDVAEVVVAGEVAAPVVVTNTYEPEPEPTPEPTPPPEPTPTPEPTPEPTPTPTPEPTPTSSPAPGELPAGDGDGPDPTPGPVGEDPQVGDGTGQVGGDADGALASTGGTALSLLLGGLLSAGAGAAALVAARRRRR</sequence>
<keyword evidence="6" id="KW-1133">Transmembrane helix</keyword>
<comment type="caution">
    <text evidence="9">The sequence shown here is derived from an EMBL/GenBank/DDBJ whole genome shotgun (WGS) entry which is preliminary data.</text>
</comment>
<dbReference type="Gene3D" id="2.60.40.1140">
    <property type="entry name" value="Collagen-binding surface protein Cna, B-type domain"/>
    <property type="match status" value="1"/>
</dbReference>
<organism evidence="9 10">
    <name type="scientific">Auraticoccus cholistanensis</name>
    <dbReference type="NCBI Taxonomy" id="2656650"/>
    <lineage>
        <taxon>Bacteria</taxon>
        <taxon>Bacillati</taxon>
        <taxon>Actinomycetota</taxon>
        <taxon>Actinomycetes</taxon>
        <taxon>Propionibacteriales</taxon>
        <taxon>Propionibacteriaceae</taxon>
        <taxon>Auraticoccus</taxon>
    </lineage>
</organism>
<dbReference type="RefSeq" id="WP_156607035.1">
    <property type="nucleotide sequence ID" value="NZ_WPCU01000002.1"/>
</dbReference>